<accession>A0ACB8BVR9</accession>
<proteinExistence type="predicted"/>
<comment type="caution">
    <text evidence="1">The sequence shown here is derived from an EMBL/GenBank/DDBJ whole genome shotgun (WGS) entry which is preliminary data.</text>
</comment>
<protein>
    <submittedName>
        <fullName evidence="1">ARM repeat-containing protein</fullName>
    </submittedName>
</protein>
<evidence type="ECO:0000313" key="2">
    <source>
        <dbReference type="Proteomes" id="UP000790709"/>
    </source>
</evidence>
<dbReference type="EMBL" id="MU266335">
    <property type="protein sequence ID" value="KAH7930051.1"/>
    <property type="molecule type" value="Genomic_DNA"/>
</dbReference>
<evidence type="ECO:0000313" key="1">
    <source>
        <dbReference type="EMBL" id="KAH7930051.1"/>
    </source>
</evidence>
<organism evidence="1 2">
    <name type="scientific">Leucogyrophana mollusca</name>
    <dbReference type="NCBI Taxonomy" id="85980"/>
    <lineage>
        <taxon>Eukaryota</taxon>
        <taxon>Fungi</taxon>
        <taxon>Dikarya</taxon>
        <taxon>Basidiomycota</taxon>
        <taxon>Agaricomycotina</taxon>
        <taxon>Agaricomycetes</taxon>
        <taxon>Agaricomycetidae</taxon>
        <taxon>Boletales</taxon>
        <taxon>Boletales incertae sedis</taxon>
        <taxon>Leucogyrophana</taxon>
    </lineage>
</organism>
<name>A0ACB8BVR9_9AGAM</name>
<keyword evidence="2" id="KW-1185">Reference proteome</keyword>
<dbReference type="Proteomes" id="UP000790709">
    <property type="component" value="Unassembled WGS sequence"/>
</dbReference>
<gene>
    <name evidence="1" type="ORF">BV22DRAFT_1055663</name>
</gene>
<reference evidence="1" key="1">
    <citation type="journal article" date="2021" name="New Phytol.">
        <title>Evolutionary innovations through gain and loss of genes in the ectomycorrhizal Boletales.</title>
        <authorList>
            <person name="Wu G."/>
            <person name="Miyauchi S."/>
            <person name="Morin E."/>
            <person name="Kuo A."/>
            <person name="Drula E."/>
            <person name="Varga T."/>
            <person name="Kohler A."/>
            <person name="Feng B."/>
            <person name="Cao Y."/>
            <person name="Lipzen A."/>
            <person name="Daum C."/>
            <person name="Hundley H."/>
            <person name="Pangilinan J."/>
            <person name="Johnson J."/>
            <person name="Barry K."/>
            <person name="LaButti K."/>
            <person name="Ng V."/>
            <person name="Ahrendt S."/>
            <person name="Min B."/>
            <person name="Choi I.G."/>
            <person name="Park H."/>
            <person name="Plett J.M."/>
            <person name="Magnuson J."/>
            <person name="Spatafora J.W."/>
            <person name="Nagy L.G."/>
            <person name="Henrissat B."/>
            <person name="Grigoriev I.V."/>
            <person name="Yang Z.L."/>
            <person name="Xu J."/>
            <person name="Martin F.M."/>
        </authorList>
    </citation>
    <scope>NUCLEOTIDE SEQUENCE</scope>
    <source>
        <strain evidence="1">KUC20120723A-06</strain>
    </source>
</reference>
<sequence length="804" mass="90124">MPRENRKRGKKHKKSQDEDNSYSQSRGNQSESYSAQVQDRGEPSWIVSAPPVDEDVHVEAPFGYVDPDVKSYFRTVDEQIRNWQDEEYHADDADEDMDPNEGRSLQRYDVFPKRIFFVAALTEMSGKEKQLATDPDCSVVMERMAYSMDDFVRRVFVDTLSGSYETLVKHRFASHVCQTLFTVAAETISRESRGTFPDVPESSDKGELRTLTQLILDICDELKPTFTALIMDPFASHVLRALLLLLSPSTQSADVTGHKSQSNVRSKKSTTWKARQGVMKSVFADPKGKDKVVSKNVVPREFHDAAAAFVRTLREQLDENEVRALAANKVASPVLQLILEIEADQGDGTAPGCLMDRILVGIITSYHNDPESPVEQSDYLTTLLRDPTSSHLLETLVARCPEPAFAILWSTYFKGKLARLALHPVANFVLAKALERVSADQLKDALEELEDAWKKILKSARTGVLRALIERAVTLRVHEQAVCEAVFIAFELSDSECRKHLVSCVMVLLPLQDYLLLPSPEQQVQTEHVKKPHRKVANENPREPKVQGALLLQSLIRLSEPHNQLVLDSIKSLPMEELIALAHNAISSRVLDAIFESTTVPFKAKRSFVLSLIGHYHTLVDDRIGSRVGDRCWAFADPYLREKIARSLIIHEQFLAASYYGKYFARNLNLYLLQRRPQDWKNMQSEGKANSSAVPPDVPTTVVSNQQSLSESAKPSIPNPEASSPRKTKKRRSRPEDEIDAVFDAALGKKTRKGAMTAEKGDNPSNVQPLRSSPKKDSLGDVVLGAIRAAPNDESGRGKKRRKH</sequence>